<keyword evidence="2" id="KW-0540">Nuclease</keyword>
<evidence type="ECO:0000313" key="6">
    <source>
        <dbReference type="Proteomes" id="UP001597519"/>
    </source>
</evidence>
<evidence type="ECO:0000256" key="4">
    <source>
        <dbReference type="ARBA" id="ARBA00024207"/>
    </source>
</evidence>
<dbReference type="Proteomes" id="UP001597519">
    <property type="component" value="Unassembled WGS sequence"/>
</dbReference>
<dbReference type="InterPro" id="IPR052379">
    <property type="entry name" value="Type_VII_TA_RNase"/>
</dbReference>
<gene>
    <name evidence="5" type="ORF">ACFSX4_06705</name>
</gene>
<reference evidence="6" key="1">
    <citation type="journal article" date="2019" name="Int. J. Syst. Evol. Microbiol.">
        <title>The Global Catalogue of Microorganisms (GCM) 10K type strain sequencing project: providing services to taxonomists for standard genome sequencing and annotation.</title>
        <authorList>
            <consortium name="The Broad Institute Genomics Platform"/>
            <consortium name="The Broad Institute Genome Sequencing Center for Infectious Disease"/>
            <person name="Wu L."/>
            <person name="Ma J."/>
        </authorList>
    </citation>
    <scope>NUCLEOTIDE SEQUENCE [LARGE SCALE GENOMIC DNA]</scope>
    <source>
        <strain evidence="6">KCTC 33575</strain>
    </source>
</reference>
<evidence type="ECO:0000256" key="2">
    <source>
        <dbReference type="ARBA" id="ARBA00022722"/>
    </source>
</evidence>
<protein>
    <submittedName>
        <fullName evidence="5">DUF86 domain-containing protein</fullName>
    </submittedName>
</protein>
<name>A0ABW5WY65_9STAP</name>
<comment type="caution">
    <text evidence="5">The sequence shown here is derived from an EMBL/GenBank/DDBJ whole genome shotgun (WGS) entry which is preliminary data.</text>
</comment>
<accession>A0ABW5WY65</accession>
<sequence length="137" mass="15860">MDKEVLTARLEYVDSLSYQVKTAETFELERICHMLIEAAVDVGNMIIDAFILRDPGSYQDVIDILENEKAVSSEDKVHFTETFKWRKILTRDYTNIDHGKLKRDFLKHISAYQGFKASIEQFFINEGQTVTAFKGDD</sequence>
<dbReference type="RefSeq" id="WP_377773467.1">
    <property type="nucleotide sequence ID" value="NZ_JBHUOQ010000001.1"/>
</dbReference>
<organism evidence="5 6">
    <name type="scientific">Corticicoccus populi</name>
    <dbReference type="NCBI Taxonomy" id="1812821"/>
    <lineage>
        <taxon>Bacteria</taxon>
        <taxon>Bacillati</taxon>
        <taxon>Bacillota</taxon>
        <taxon>Bacilli</taxon>
        <taxon>Bacillales</taxon>
        <taxon>Staphylococcaceae</taxon>
        <taxon>Corticicoccus</taxon>
    </lineage>
</organism>
<evidence type="ECO:0000313" key="5">
    <source>
        <dbReference type="EMBL" id="MFD2830158.1"/>
    </source>
</evidence>
<dbReference type="Pfam" id="PF01934">
    <property type="entry name" value="HepT-like"/>
    <property type="match status" value="1"/>
</dbReference>
<dbReference type="InterPro" id="IPR008201">
    <property type="entry name" value="HepT-like"/>
</dbReference>
<dbReference type="PANTHER" id="PTHR33397">
    <property type="entry name" value="UPF0331 PROTEIN YUTE"/>
    <property type="match status" value="1"/>
</dbReference>
<keyword evidence="6" id="KW-1185">Reference proteome</keyword>
<proteinExistence type="inferred from homology"/>
<comment type="similarity">
    <text evidence="4">Belongs to the HepT RNase toxin family.</text>
</comment>
<keyword evidence="1" id="KW-1277">Toxin-antitoxin system</keyword>
<dbReference type="InterPro" id="IPR037038">
    <property type="entry name" value="HepT-like_sf"/>
</dbReference>
<evidence type="ECO:0000256" key="3">
    <source>
        <dbReference type="ARBA" id="ARBA00022801"/>
    </source>
</evidence>
<dbReference type="EMBL" id="JBHUOQ010000001">
    <property type="protein sequence ID" value="MFD2830158.1"/>
    <property type="molecule type" value="Genomic_DNA"/>
</dbReference>
<evidence type="ECO:0000256" key="1">
    <source>
        <dbReference type="ARBA" id="ARBA00022649"/>
    </source>
</evidence>
<dbReference type="PANTHER" id="PTHR33397:SF5">
    <property type="entry name" value="RNASE YUTE-RELATED"/>
    <property type="match status" value="1"/>
</dbReference>
<keyword evidence="3" id="KW-0378">Hydrolase</keyword>
<dbReference type="Gene3D" id="1.20.120.580">
    <property type="entry name" value="bsu32300-like"/>
    <property type="match status" value="1"/>
</dbReference>